<organism evidence="3 4">
    <name type="scientific">Pyronema omphalodes (strain CBS 100304)</name>
    <name type="common">Pyronema confluens</name>
    <dbReference type="NCBI Taxonomy" id="1076935"/>
    <lineage>
        <taxon>Eukaryota</taxon>
        <taxon>Fungi</taxon>
        <taxon>Dikarya</taxon>
        <taxon>Ascomycota</taxon>
        <taxon>Pezizomycotina</taxon>
        <taxon>Pezizomycetes</taxon>
        <taxon>Pezizales</taxon>
        <taxon>Pyronemataceae</taxon>
        <taxon>Pyronema</taxon>
    </lineage>
</organism>
<sequence>MSGLSYIPQASDRPQSAMHTDIQYSRDNNPTPTAVLDVVRSAMYTISRQNEVISNAKDELCRSEIVGKLLEKTIQELEKEREEMKKERYEDQRHQLEDLKSGVGQISEELSNFELSEIQENDKKIQGGRFSLIRKPLQWMPEGLIRIHNAIRVRDGNDVDVEIERIREYEGFKTVLMDEWNLKIPPEITLLANYAIESKKRWSDIIKSVRYIKIEKPVDFDTPLMEPPRENFVINCYRSVGLVART</sequence>
<evidence type="ECO:0000256" key="2">
    <source>
        <dbReference type="SAM" id="MobiDB-lite"/>
    </source>
</evidence>
<dbReference type="OrthoDB" id="10656254at2759"/>
<feature type="compositionally biased region" description="Polar residues" evidence="2">
    <location>
        <begin position="12"/>
        <end position="31"/>
    </location>
</feature>
<reference evidence="3 4" key="1">
    <citation type="journal article" date="2013" name="PLoS Genet.">
        <title>The genome and development-dependent transcriptomes of Pyronema confluens: a window into fungal evolution.</title>
        <authorList>
            <person name="Traeger S."/>
            <person name="Altegoer F."/>
            <person name="Freitag M."/>
            <person name="Gabaldon T."/>
            <person name="Kempken F."/>
            <person name="Kumar A."/>
            <person name="Marcet-Houben M."/>
            <person name="Poggeler S."/>
            <person name="Stajich J.E."/>
            <person name="Nowrousian M."/>
        </authorList>
    </citation>
    <scope>NUCLEOTIDE SEQUENCE [LARGE SCALE GENOMIC DNA]</scope>
    <source>
        <strain evidence="4">CBS 100304</strain>
        <tissue evidence="3">Vegetative mycelium</tissue>
    </source>
</reference>
<protein>
    <submittedName>
        <fullName evidence="3">Uncharacterized protein</fullName>
    </submittedName>
</protein>
<keyword evidence="1" id="KW-0175">Coiled coil</keyword>
<evidence type="ECO:0000313" key="4">
    <source>
        <dbReference type="Proteomes" id="UP000018144"/>
    </source>
</evidence>
<dbReference type="AlphaFoldDB" id="U4L0P0"/>
<feature type="region of interest" description="Disordered" evidence="2">
    <location>
        <begin position="1"/>
        <end position="31"/>
    </location>
</feature>
<keyword evidence="4" id="KW-1185">Reference proteome</keyword>
<dbReference type="Proteomes" id="UP000018144">
    <property type="component" value="Unassembled WGS sequence"/>
</dbReference>
<feature type="coiled-coil region" evidence="1">
    <location>
        <begin position="67"/>
        <end position="99"/>
    </location>
</feature>
<name>U4L0P0_PYROM</name>
<evidence type="ECO:0000256" key="1">
    <source>
        <dbReference type="SAM" id="Coils"/>
    </source>
</evidence>
<proteinExistence type="predicted"/>
<evidence type="ECO:0000313" key="3">
    <source>
        <dbReference type="EMBL" id="CCX08318.1"/>
    </source>
</evidence>
<dbReference type="EMBL" id="HF935408">
    <property type="protein sequence ID" value="CCX08318.1"/>
    <property type="molecule type" value="Genomic_DNA"/>
</dbReference>
<accession>U4L0P0</accession>
<gene>
    <name evidence="3" type="ORF">PCON_07911</name>
</gene>